<dbReference type="Proteomes" id="UP001226434">
    <property type="component" value="Unassembled WGS sequence"/>
</dbReference>
<evidence type="ECO:0000313" key="4">
    <source>
        <dbReference type="Proteomes" id="UP001226434"/>
    </source>
</evidence>
<keyword evidence="1" id="KW-0732">Signal</keyword>
<evidence type="ECO:0000256" key="1">
    <source>
        <dbReference type="SAM" id="SignalP"/>
    </source>
</evidence>
<organism evidence="3 4">
    <name type="scientific">Pinibacter soli</name>
    <dbReference type="NCBI Taxonomy" id="3044211"/>
    <lineage>
        <taxon>Bacteria</taxon>
        <taxon>Pseudomonadati</taxon>
        <taxon>Bacteroidota</taxon>
        <taxon>Chitinophagia</taxon>
        <taxon>Chitinophagales</taxon>
        <taxon>Chitinophagaceae</taxon>
        <taxon>Pinibacter</taxon>
    </lineage>
</organism>
<dbReference type="EMBL" id="JASBRG010000007">
    <property type="protein sequence ID" value="MDI3322320.1"/>
    <property type="molecule type" value="Genomic_DNA"/>
</dbReference>
<keyword evidence="4" id="KW-1185">Reference proteome</keyword>
<feature type="domain" description="Phytase-like" evidence="2">
    <location>
        <begin position="41"/>
        <end position="356"/>
    </location>
</feature>
<name>A0ABT6RIV7_9BACT</name>
<feature type="chain" id="PRO_5045408021" evidence="1">
    <location>
        <begin position="19"/>
        <end position="370"/>
    </location>
</feature>
<dbReference type="Pfam" id="PF13449">
    <property type="entry name" value="Phytase-like"/>
    <property type="match status" value="1"/>
</dbReference>
<gene>
    <name evidence="3" type="ORF">QJ048_21195</name>
</gene>
<sequence>MKSILTALIFLFACAANAQTIKKLTFLSEFDIPYNFQFQNTTVGGLSGIDYNPKANEYYLICDDRAVINPIRFYTAKINLKAGKIDTALFISQTELRQPNGALYPSLSTDPAHAPDPEAIRFNSAKKYFVWTSEGERIIKDGNAILQDPAIIIIDSNGKDIGHFPLPKQFQMSKDEKGPRQNGAFEGVCFTDNSKTMYVTTEVPLYQDGPPAGLKDTSAYVRILKYDVDNKKLLAQYAYKLSSIAHAPKPEDGFKVNGIVDILPIGADEFMITERSFSTGVKNCTIKVFKCNFQTASDITNVQSLKVNRPKMPVKKQLLLDMDSLNIYIDNVEGATFGPRLSNGKRSMIFVSDNDFHSDRKTQFLLFQVD</sequence>
<dbReference type="PANTHER" id="PTHR37957">
    <property type="entry name" value="BLR7070 PROTEIN"/>
    <property type="match status" value="1"/>
</dbReference>
<evidence type="ECO:0000259" key="2">
    <source>
        <dbReference type="Pfam" id="PF13449"/>
    </source>
</evidence>
<reference evidence="3 4" key="1">
    <citation type="submission" date="2023-05" db="EMBL/GenBank/DDBJ databases">
        <title>Genome sequence of Pinibacter sp. MAH-24.</title>
        <authorList>
            <person name="Huq M.A."/>
        </authorList>
    </citation>
    <scope>NUCLEOTIDE SEQUENCE [LARGE SCALE GENOMIC DNA]</scope>
    <source>
        <strain evidence="3 4">MAH-24</strain>
    </source>
</reference>
<proteinExistence type="predicted"/>
<evidence type="ECO:0000313" key="3">
    <source>
        <dbReference type="EMBL" id="MDI3322320.1"/>
    </source>
</evidence>
<dbReference type="SUPFAM" id="SSF101898">
    <property type="entry name" value="NHL repeat"/>
    <property type="match status" value="1"/>
</dbReference>
<dbReference type="PANTHER" id="PTHR37957:SF1">
    <property type="entry name" value="PHYTASE-LIKE DOMAIN-CONTAINING PROTEIN"/>
    <property type="match status" value="1"/>
</dbReference>
<accession>A0ABT6RIV7</accession>
<feature type="signal peptide" evidence="1">
    <location>
        <begin position="1"/>
        <end position="18"/>
    </location>
</feature>
<comment type="caution">
    <text evidence="3">The sequence shown here is derived from an EMBL/GenBank/DDBJ whole genome shotgun (WGS) entry which is preliminary data.</text>
</comment>
<dbReference type="RefSeq" id="WP_282336438.1">
    <property type="nucleotide sequence ID" value="NZ_JASBRG010000007.1"/>
</dbReference>
<dbReference type="InterPro" id="IPR027372">
    <property type="entry name" value="Phytase-like_dom"/>
</dbReference>
<protein>
    <submittedName>
        <fullName evidence="3">Esterase-like activity of phytase family protein</fullName>
    </submittedName>
</protein>